<dbReference type="OrthoDB" id="5773074at2"/>
<feature type="domain" description="SH3b" evidence="2">
    <location>
        <begin position="44"/>
        <end position="95"/>
    </location>
</feature>
<keyword evidence="1" id="KW-0732">Signal</keyword>
<sequence length="99" mass="10524">MKAIIMASLLVLTASAATYAGDDVCFGRVTGISDRYNPAKGSGFLALRAGPTPSATQLGELFQGDRVVVLKRRGGWLNIIADNQQQGWVSSKYISSSCK</sequence>
<evidence type="ECO:0000313" key="4">
    <source>
        <dbReference type="Proteomes" id="UP000232638"/>
    </source>
</evidence>
<keyword evidence="4" id="KW-1185">Reference proteome</keyword>
<reference evidence="3 4" key="1">
    <citation type="submission" date="2017-03" db="EMBL/GenBank/DDBJ databases">
        <title>Complete genome sequence of Candidatus 'Thiodictyon syntrophicum' sp. nov. strain Cad16T, a photolithoautotroph purple sulfur bacterium isolated from an alpine meromictic lake.</title>
        <authorList>
            <person name="Luedin S.M."/>
            <person name="Pothier J.F."/>
            <person name="Danza F."/>
            <person name="Storelli N."/>
            <person name="Wittwer M."/>
            <person name="Tonolla M."/>
        </authorList>
    </citation>
    <scope>NUCLEOTIDE SEQUENCE [LARGE SCALE GENOMIC DNA]</scope>
    <source>
        <strain evidence="3 4">Cad16T</strain>
    </source>
</reference>
<dbReference type="RefSeq" id="WP_100918104.1">
    <property type="nucleotide sequence ID" value="NZ_CP020370.1"/>
</dbReference>
<name>A0A2K8U3Z4_9GAMM</name>
<gene>
    <name evidence="3" type="ORF">THSYN_04590</name>
</gene>
<evidence type="ECO:0000313" key="3">
    <source>
        <dbReference type="EMBL" id="AUB80302.1"/>
    </source>
</evidence>
<feature type="signal peptide" evidence="1">
    <location>
        <begin position="1"/>
        <end position="20"/>
    </location>
</feature>
<protein>
    <recommendedName>
        <fullName evidence="2">SH3b domain-containing protein</fullName>
    </recommendedName>
</protein>
<dbReference type="AlphaFoldDB" id="A0A2K8U3Z4"/>
<organism evidence="3 4">
    <name type="scientific">Candidatus Thiodictyon syntrophicum</name>
    <dbReference type="NCBI Taxonomy" id="1166950"/>
    <lineage>
        <taxon>Bacteria</taxon>
        <taxon>Pseudomonadati</taxon>
        <taxon>Pseudomonadota</taxon>
        <taxon>Gammaproteobacteria</taxon>
        <taxon>Chromatiales</taxon>
        <taxon>Chromatiaceae</taxon>
        <taxon>Thiodictyon</taxon>
    </lineage>
</organism>
<dbReference type="Proteomes" id="UP000232638">
    <property type="component" value="Chromosome"/>
</dbReference>
<accession>A0A2K8U3Z4</accession>
<evidence type="ECO:0000256" key="1">
    <source>
        <dbReference type="SAM" id="SignalP"/>
    </source>
</evidence>
<dbReference type="Gene3D" id="2.30.30.40">
    <property type="entry name" value="SH3 Domains"/>
    <property type="match status" value="1"/>
</dbReference>
<feature type="chain" id="PRO_5014946866" description="SH3b domain-containing protein" evidence="1">
    <location>
        <begin position="21"/>
        <end position="99"/>
    </location>
</feature>
<dbReference type="KEGG" id="tsy:THSYN_04590"/>
<evidence type="ECO:0000259" key="2">
    <source>
        <dbReference type="Pfam" id="PF08239"/>
    </source>
</evidence>
<dbReference type="Pfam" id="PF08239">
    <property type="entry name" value="SH3_3"/>
    <property type="match status" value="1"/>
</dbReference>
<dbReference type="EMBL" id="CP020370">
    <property type="protein sequence ID" value="AUB80302.1"/>
    <property type="molecule type" value="Genomic_DNA"/>
</dbReference>
<proteinExistence type="predicted"/>
<dbReference type="InterPro" id="IPR003646">
    <property type="entry name" value="SH3-like_bac-type"/>
</dbReference>